<name>A0A7W9SVU8_ARMRO</name>
<reference evidence="2 3" key="1">
    <citation type="submission" date="2020-08" db="EMBL/GenBank/DDBJ databases">
        <title>Genomic Encyclopedia of Type Strains, Phase IV (KMG-IV): sequencing the most valuable type-strain genomes for metagenomic binning, comparative biology and taxonomic classification.</title>
        <authorList>
            <person name="Goeker M."/>
        </authorList>
    </citation>
    <scope>NUCLEOTIDE SEQUENCE [LARGE SCALE GENOMIC DNA]</scope>
    <source>
        <strain evidence="2 3">DSM 23562</strain>
    </source>
</reference>
<dbReference type="EMBL" id="JACHGW010000004">
    <property type="protein sequence ID" value="MBB6052859.1"/>
    <property type="molecule type" value="Genomic_DNA"/>
</dbReference>
<dbReference type="Pfam" id="PF00561">
    <property type="entry name" value="Abhydrolase_1"/>
    <property type="match status" value="1"/>
</dbReference>
<dbReference type="GO" id="GO:0046503">
    <property type="term" value="P:glycerolipid catabolic process"/>
    <property type="evidence" value="ECO:0007669"/>
    <property type="project" value="TreeGrafter"/>
</dbReference>
<organism evidence="2 3">
    <name type="scientific">Armatimonas rosea</name>
    <dbReference type="NCBI Taxonomy" id="685828"/>
    <lineage>
        <taxon>Bacteria</taxon>
        <taxon>Bacillati</taxon>
        <taxon>Armatimonadota</taxon>
        <taxon>Armatimonadia</taxon>
        <taxon>Armatimonadales</taxon>
        <taxon>Armatimonadaceae</taxon>
        <taxon>Armatimonas</taxon>
    </lineage>
</organism>
<gene>
    <name evidence="2" type="ORF">HNQ39_004680</name>
</gene>
<dbReference type="InterPro" id="IPR000639">
    <property type="entry name" value="Epox_hydrolase-like"/>
</dbReference>
<dbReference type="GO" id="GO:0004806">
    <property type="term" value="F:triacylglycerol lipase activity"/>
    <property type="evidence" value="ECO:0007669"/>
    <property type="project" value="TreeGrafter"/>
</dbReference>
<dbReference type="PRINTS" id="PR00111">
    <property type="entry name" value="ABHYDROLASE"/>
</dbReference>
<dbReference type="AlphaFoldDB" id="A0A7W9SVU8"/>
<dbReference type="SUPFAM" id="SSF53474">
    <property type="entry name" value="alpha/beta-Hydrolases"/>
    <property type="match status" value="1"/>
</dbReference>
<dbReference type="PANTHER" id="PTHR43433:SF5">
    <property type="entry name" value="AB HYDROLASE-1 DOMAIN-CONTAINING PROTEIN"/>
    <property type="match status" value="1"/>
</dbReference>
<proteinExistence type="predicted"/>
<keyword evidence="3" id="KW-1185">Reference proteome</keyword>
<dbReference type="PRINTS" id="PR00412">
    <property type="entry name" value="EPOXHYDRLASE"/>
</dbReference>
<dbReference type="InterPro" id="IPR000073">
    <property type="entry name" value="AB_hydrolase_1"/>
</dbReference>
<comment type="caution">
    <text evidence="2">The sequence shown here is derived from an EMBL/GenBank/DDBJ whole genome shotgun (WGS) entry which is preliminary data.</text>
</comment>
<feature type="domain" description="AB hydrolase-1" evidence="1">
    <location>
        <begin position="27"/>
        <end position="131"/>
    </location>
</feature>
<dbReference type="PANTHER" id="PTHR43433">
    <property type="entry name" value="HYDROLASE, ALPHA/BETA FOLD FAMILY PROTEIN"/>
    <property type="match status" value="1"/>
</dbReference>
<dbReference type="RefSeq" id="WP_184202556.1">
    <property type="nucleotide sequence ID" value="NZ_JACHGW010000004.1"/>
</dbReference>
<dbReference type="InterPro" id="IPR050471">
    <property type="entry name" value="AB_hydrolase"/>
</dbReference>
<sequence>MSWEFSNQTVENEGATIHYEVHGEGVPPVILLHGFSSSFRRNWHGVGWTQAFVEAGRRVIGPDLRGHGRSSKFHTYDAYWPAKLCRDILAVQDAAGAAPADFLGFSMGGGLALQFAMLYPERVRRLVLAGIGDKVLRTKSIPMLPSTIAQALEAESVESIESPIGKQFRSFAAKTNNDLKALAALMRGPGWPGRVDEHRELSVPTRVILAETDTFMPETERLREALPGAEFVTVPGTDHLSLALSSEFKRLALEFLE</sequence>
<dbReference type="Gene3D" id="3.40.50.1820">
    <property type="entry name" value="alpha/beta hydrolase"/>
    <property type="match status" value="1"/>
</dbReference>
<evidence type="ECO:0000259" key="1">
    <source>
        <dbReference type="Pfam" id="PF00561"/>
    </source>
</evidence>
<protein>
    <submittedName>
        <fullName evidence="2">Pimeloyl-ACP methyl ester carboxylesterase</fullName>
    </submittedName>
</protein>
<accession>A0A7W9SVU8</accession>
<dbReference type="InterPro" id="IPR029058">
    <property type="entry name" value="AB_hydrolase_fold"/>
</dbReference>
<dbReference type="Proteomes" id="UP000520814">
    <property type="component" value="Unassembled WGS sequence"/>
</dbReference>
<evidence type="ECO:0000313" key="2">
    <source>
        <dbReference type="EMBL" id="MBB6052859.1"/>
    </source>
</evidence>
<evidence type="ECO:0000313" key="3">
    <source>
        <dbReference type="Proteomes" id="UP000520814"/>
    </source>
</evidence>